<reference evidence="1 2" key="1">
    <citation type="submission" date="2015-12" db="EMBL/GenBank/DDBJ databases">
        <authorList>
            <person name="Shamseldin A."/>
            <person name="Moawad H."/>
            <person name="Abd El-Rahim W.M."/>
            <person name="Sadowsky M.J."/>
        </authorList>
    </citation>
    <scope>NUCLEOTIDE SEQUENCE [LARGE SCALE GENOMIC DNA]</scope>
    <source>
        <strain evidence="1 2">SM2</strain>
    </source>
</reference>
<evidence type="ECO:0000313" key="2">
    <source>
        <dbReference type="Proteomes" id="UP000074119"/>
    </source>
</evidence>
<organism evidence="1 2">
    <name type="scientific">Zhongshania aliphaticivorans</name>
    <dbReference type="NCBI Taxonomy" id="1470434"/>
    <lineage>
        <taxon>Bacteria</taxon>
        <taxon>Pseudomonadati</taxon>
        <taxon>Pseudomonadota</taxon>
        <taxon>Gammaproteobacteria</taxon>
        <taxon>Cellvibrionales</taxon>
        <taxon>Spongiibacteraceae</taxon>
        <taxon>Zhongshania</taxon>
    </lineage>
</organism>
<name>A0A127M5U2_9GAMM</name>
<accession>A0A127M5U2</accession>
<gene>
    <name evidence="1" type="ORF">AZF00_10075</name>
</gene>
<evidence type="ECO:0000313" key="1">
    <source>
        <dbReference type="EMBL" id="AMO68624.1"/>
    </source>
</evidence>
<sequence>MKLQLDASQSCYPDRNLRHRKIPLYKAAIRHLKQNNYEKPQRRMRYFQTLTASFKLPPKRAYHRLSAGIRNSPDH</sequence>
<dbReference type="KEGG" id="zal:AZF00_10075"/>
<dbReference type="STRING" id="1470434.AZF00_10075"/>
<dbReference type="Proteomes" id="UP000074119">
    <property type="component" value="Chromosome"/>
</dbReference>
<dbReference type="EMBL" id="CP014544">
    <property type="protein sequence ID" value="AMO68624.1"/>
    <property type="molecule type" value="Genomic_DNA"/>
</dbReference>
<protein>
    <submittedName>
        <fullName evidence="1">Uncharacterized protein</fullName>
    </submittedName>
</protein>
<dbReference type="AlphaFoldDB" id="A0A127M5U2"/>
<proteinExistence type="predicted"/>